<reference evidence="1 2" key="1">
    <citation type="submission" date="2016-12" db="EMBL/GenBank/DDBJ databases">
        <title>The genomes of Aspergillus section Nigri reveals drivers in fungal speciation.</title>
        <authorList>
            <consortium name="DOE Joint Genome Institute"/>
            <person name="Vesth T.C."/>
            <person name="Nybo J."/>
            <person name="Theobald S."/>
            <person name="Brandl J."/>
            <person name="Frisvad J.C."/>
            <person name="Nielsen K.F."/>
            <person name="Lyhne E.K."/>
            <person name="Kogle M.E."/>
            <person name="Kuo A."/>
            <person name="Riley R."/>
            <person name="Clum A."/>
            <person name="Nolan M."/>
            <person name="Lipzen A."/>
            <person name="Salamov A."/>
            <person name="Henrissat B."/>
            <person name="Wiebenga A."/>
            <person name="De Vries R.P."/>
            <person name="Grigoriev I.V."/>
            <person name="Mortensen U.H."/>
            <person name="Andersen M.R."/>
            <person name="Baker S.E."/>
        </authorList>
    </citation>
    <scope>NUCLEOTIDE SEQUENCE [LARGE SCALE GENOMIC DNA]</scope>
    <source>
        <strain evidence="1 2">IBT 23096</strain>
    </source>
</reference>
<dbReference type="GeneID" id="36555448"/>
<name>A0A2I2G4H9_9EURO</name>
<keyword evidence="2" id="KW-1185">Reference proteome</keyword>
<accession>A0A2I2G4H9</accession>
<dbReference type="Proteomes" id="UP000234275">
    <property type="component" value="Unassembled WGS sequence"/>
</dbReference>
<evidence type="ECO:0000313" key="2">
    <source>
        <dbReference type="Proteomes" id="UP000234275"/>
    </source>
</evidence>
<comment type="caution">
    <text evidence="1">The sequence shown here is derived from an EMBL/GenBank/DDBJ whole genome shotgun (WGS) entry which is preliminary data.</text>
</comment>
<dbReference type="OrthoDB" id="2883672at2759"/>
<organism evidence="1 2">
    <name type="scientific">Aspergillus steynii IBT 23096</name>
    <dbReference type="NCBI Taxonomy" id="1392250"/>
    <lineage>
        <taxon>Eukaryota</taxon>
        <taxon>Fungi</taxon>
        <taxon>Dikarya</taxon>
        <taxon>Ascomycota</taxon>
        <taxon>Pezizomycotina</taxon>
        <taxon>Eurotiomycetes</taxon>
        <taxon>Eurotiomycetidae</taxon>
        <taxon>Eurotiales</taxon>
        <taxon>Aspergillaceae</taxon>
        <taxon>Aspergillus</taxon>
        <taxon>Aspergillus subgen. Circumdati</taxon>
    </lineage>
</organism>
<gene>
    <name evidence="1" type="ORF">P170DRAFT_426979</name>
</gene>
<dbReference type="VEuPathDB" id="FungiDB:P170DRAFT_426979"/>
<dbReference type="AlphaFoldDB" id="A0A2I2G4H9"/>
<sequence>MAQNNQIYQDLMRNNSEGRFLFNPAPFRKLRPGSLGYFDHTGTFIEITNILEPGRPQRDGFSAFRSPLATEPPRARDWKAKHSASVQSQHARVTGGLSAAGAGAPIDASAEVKNKREASGQAALITPCELVEERIDGPFTTVVKEWVLGNGKTLMGSVHREKIKTQGLWIVGVTYVTAECAMKLTAGSSREIDVGLDLAVTGIGKAGFGTGWSEKLDSENWEVHRATEEDQGLVVAFAGAKYEVRMFSGLKSTPLKETDITQTIAFPEPRVIRDENGNVTDVQLVDAQDIPSEESEFECECDMAGLSEDQIAAEKAYAKQQEDRKNVLKWELIEIAKMENGEEKRAVLNRLLGYDDAQYWLTMFE</sequence>
<proteinExistence type="predicted"/>
<dbReference type="RefSeq" id="XP_024703065.1">
    <property type="nucleotide sequence ID" value="XM_024847749.1"/>
</dbReference>
<protein>
    <submittedName>
        <fullName evidence="1">Uncharacterized protein</fullName>
    </submittedName>
</protein>
<evidence type="ECO:0000313" key="1">
    <source>
        <dbReference type="EMBL" id="PLB47763.1"/>
    </source>
</evidence>
<dbReference type="EMBL" id="MSFO01000005">
    <property type="protein sequence ID" value="PLB47763.1"/>
    <property type="molecule type" value="Genomic_DNA"/>
</dbReference>